<accession>A0A0E9RJM5</accession>
<dbReference type="EMBL" id="GBXM01080034">
    <property type="protein sequence ID" value="JAH28543.1"/>
    <property type="molecule type" value="Transcribed_RNA"/>
</dbReference>
<organism evidence="1">
    <name type="scientific">Anguilla anguilla</name>
    <name type="common">European freshwater eel</name>
    <name type="synonym">Muraena anguilla</name>
    <dbReference type="NCBI Taxonomy" id="7936"/>
    <lineage>
        <taxon>Eukaryota</taxon>
        <taxon>Metazoa</taxon>
        <taxon>Chordata</taxon>
        <taxon>Craniata</taxon>
        <taxon>Vertebrata</taxon>
        <taxon>Euteleostomi</taxon>
        <taxon>Actinopterygii</taxon>
        <taxon>Neopterygii</taxon>
        <taxon>Teleostei</taxon>
        <taxon>Anguilliformes</taxon>
        <taxon>Anguillidae</taxon>
        <taxon>Anguilla</taxon>
    </lineage>
</organism>
<proteinExistence type="predicted"/>
<name>A0A0E9RJM5_ANGAN</name>
<reference evidence="1" key="2">
    <citation type="journal article" date="2015" name="Fish Shellfish Immunol.">
        <title>Early steps in the European eel (Anguilla anguilla)-Vibrio vulnificus interaction in the gills: Role of the RtxA13 toxin.</title>
        <authorList>
            <person name="Callol A."/>
            <person name="Pajuelo D."/>
            <person name="Ebbesson L."/>
            <person name="Teles M."/>
            <person name="MacKenzie S."/>
            <person name="Amaro C."/>
        </authorList>
    </citation>
    <scope>NUCLEOTIDE SEQUENCE</scope>
</reference>
<dbReference type="AlphaFoldDB" id="A0A0E9RJM5"/>
<sequence length="24" mass="2582">MCASCDPSCWNVAPVPSRQVNCTL</sequence>
<evidence type="ECO:0000313" key="1">
    <source>
        <dbReference type="EMBL" id="JAH28543.1"/>
    </source>
</evidence>
<reference evidence="1" key="1">
    <citation type="submission" date="2014-11" db="EMBL/GenBank/DDBJ databases">
        <authorList>
            <person name="Amaro Gonzalez C."/>
        </authorList>
    </citation>
    <scope>NUCLEOTIDE SEQUENCE</scope>
</reference>
<protein>
    <submittedName>
        <fullName evidence="1">Uncharacterized protein</fullName>
    </submittedName>
</protein>